<keyword evidence="5 6" id="KW-0472">Membrane</keyword>
<evidence type="ECO:0000256" key="1">
    <source>
        <dbReference type="ARBA" id="ARBA00004141"/>
    </source>
</evidence>
<keyword evidence="3 6" id="KW-0812">Transmembrane</keyword>
<keyword evidence="8" id="KW-1185">Reference proteome</keyword>
<accession>A0ABM9D4X7</accession>
<dbReference type="Proteomes" id="UP001295463">
    <property type="component" value="Chromosome"/>
</dbReference>
<feature type="transmembrane region" description="Helical" evidence="6">
    <location>
        <begin position="97"/>
        <end position="114"/>
    </location>
</feature>
<proteinExistence type="inferred from homology"/>
<gene>
    <name evidence="7" type="primary">alx</name>
    <name evidence="7" type="ORF">GEAMG1_0082</name>
</gene>
<evidence type="ECO:0000256" key="5">
    <source>
        <dbReference type="ARBA" id="ARBA00023136"/>
    </source>
</evidence>
<feature type="transmembrane region" description="Helical" evidence="6">
    <location>
        <begin position="57"/>
        <end position="77"/>
    </location>
</feature>
<evidence type="ECO:0000256" key="6">
    <source>
        <dbReference type="SAM" id="Phobius"/>
    </source>
</evidence>
<feature type="transmembrane region" description="Helical" evidence="6">
    <location>
        <begin position="126"/>
        <end position="144"/>
    </location>
</feature>
<evidence type="ECO:0000313" key="8">
    <source>
        <dbReference type="Proteomes" id="UP001295463"/>
    </source>
</evidence>
<feature type="transmembrane region" description="Helical" evidence="6">
    <location>
        <begin position="150"/>
        <end position="168"/>
    </location>
</feature>
<dbReference type="EMBL" id="OW150024">
    <property type="protein sequence ID" value="CAH2029904.1"/>
    <property type="molecule type" value="Genomic_DNA"/>
</dbReference>
<organism evidence="7 8">
    <name type="scientific">Trichlorobacter ammonificans</name>
    <dbReference type="NCBI Taxonomy" id="2916410"/>
    <lineage>
        <taxon>Bacteria</taxon>
        <taxon>Pseudomonadati</taxon>
        <taxon>Thermodesulfobacteriota</taxon>
        <taxon>Desulfuromonadia</taxon>
        <taxon>Geobacterales</taxon>
        <taxon>Geobacteraceae</taxon>
        <taxon>Trichlorobacter</taxon>
    </lineage>
</organism>
<comment type="subcellular location">
    <subcellularLocation>
        <location evidence="1">Membrane</location>
        <topology evidence="1">Multi-pass membrane protein</topology>
    </subcellularLocation>
</comment>
<evidence type="ECO:0000256" key="2">
    <source>
        <dbReference type="ARBA" id="ARBA00007511"/>
    </source>
</evidence>
<keyword evidence="4 6" id="KW-1133">Transmembrane helix</keyword>
<dbReference type="PANTHER" id="PTHR30238:SF0">
    <property type="entry name" value="THYLAKOID MEMBRANE PROTEIN TERC, CHLOROPLASTIC"/>
    <property type="match status" value="1"/>
</dbReference>
<dbReference type="NCBIfam" id="TIGR03718">
    <property type="entry name" value="R_switched_Alx"/>
    <property type="match status" value="1"/>
</dbReference>
<protein>
    <submittedName>
        <fullName evidence="7">Membrane-bound redox modulator Alx</fullName>
    </submittedName>
</protein>
<reference evidence="7 8" key="1">
    <citation type="submission" date="2022-03" db="EMBL/GenBank/DDBJ databases">
        <authorList>
            <person name="Koch H."/>
        </authorList>
    </citation>
    <scope>NUCLEOTIDE SEQUENCE [LARGE SCALE GENOMIC DNA]</scope>
    <source>
        <strain evidence="7 8">G1</strain>
    </source>
</reference>
<dbReference type="Pfam" id="PF03741">
    <property type="entry name" value="TerC"/>
    <property type="match status" value="1"/>
</dbReference>
<feature type="transmembrane region" description="Helical" evidence="6">
    <location>
        <begin position="297"/>
        <end position="320"/>
    </location>
</feature>
<dbReference type="InterPro" id="IPR005496">
    <property type="entry name" value="Integral_membrane_TerC"/>
</dbReference>
<feature type="transmembrane region" description="Helical" evidence="6">
    <location>
        <begin position="26"/>
        <end position="45"/>
    </location>
</feature>
<feature type="transmembrane region" description="Helical" evidence="6">
    <location>
        <begin position="201"/>
        <end position="220"/>
    </location>
</feature>
<dbReference type="PANTHER" id="PTHR30238">
    <property type="entry name" value="MEMBRANE BOUND PREDICTED REDOX MODULATOR"/>
    <property type="match status" value="1"/>
</dbReference>
<name>A0ABM9D4X7_9BACT</name>
<feature type="transmembrane region" description="Helical" evidence="6">
    <location>
        <begin position="232"/>
        <end position="252"/>
    </location>
</feature>
<dbReference type="InterPro" id="IPR022369">
    <property type="entry name" value="Integral_membrane_TerC_rswitch"/>
</dbReference>
<comment type="similarity">
    <text evidence="2">Belongs to the TerC family.</text>
</comment>
<evidence type="ECO:0000313" key="7">
    <source>
        <dbReference type="EMBL" id="CAH2029904.1"/>
    </source>
</evidence>
<evidence type="ECO:0000256" key="3">
    <source>
        <dbReference type="ARBA" id="ARBA00022692"/>
    </source>
</evidence>
<evidence type="ECO:0000256" key="4">
    <source>
        <dbReference type="ARBA" id="ARBA00022989"/>
    </source>
</evidence>
<feature type="transmembrane region" description="Helical" evidence="6">
    <location>
        <begin position="259"/>
        <end position="285"/>
    </location>
</feature>
<sequence length="332" mass="37459">MKKLRFTYAIRAMQESRGAAMSPETIMWVAFGLMVSVVLFIDLGLNRKSHVVSFREAAGWSLLWFTLALLFDLGIWLTMGSQKALEFLTGYLIEQSLSVDNLFVFIMIFTVFGVRGELQARVLKWGILGAIVLRLLFIFIGSALLKEFQWLFYIFGILLLYTAWKMAFGEDEEMEPDKNPLVRCARRMLPMTKKIRGDWFFTRRLGLWVSSPLFMVLLVVESSDVVFALDSIPAIFAITLDPFIVLTSNIFAIMGLRSLFFLLSNLMGMFAYLKFGISFILAFVGLKMILMMTGVHIPIALSLAVIVLTLAAAVVVSVLVRKPEDGELPESV</sequence>